<keyword evidence="4" id="KW-0808">Transferase</keyword>
<evidence type="ECO:0000256" key="2">
    <source>
        <dbReference type="ARBA" id="ARBA00012438"/>
    </source>
</evidence>
<feature type="transmembrane region" description="Helical" evidence="8">
    <location>
        <begin position="98"/>
        <end position="114"/>
    </location>
</feature>
<evidence type="ECO:0000259" key="9">
    <source>
        <dbReference type="Pfam" id="PF02518"/>
    </source>
</evidence>
<evidence type="ECO:0000256" key="1">
    <source>
        <dbReference type="ARBA" id="ARBA00000085"/>
    </source>
</evidence>
<comment type="caution">
    <text evidence="11">The sequence shown here is derived from an EMBL/GenBank/DDBJ whole genome shotgun (WGS) entry which is preliminary data.</text>
</comment>
<dbReference type="Pfam" id="PF07568">
    <property type="entry name" value="HisKA_2"/>
    <property type="match status" value="1"/>
</dbReference>
<accession>A0ABT6FUE7</accession>
<dbReference type="PANTHER" id="PTHR41523:SF8">
    <property type="entry name" value="ETHYLENE RESPONSE SENSOR PROTEIN"/>
    <property type="match status" value="1"/>
</dbReference>
<evidence type="ECO:0000256" key="8">
    <source>
        <dbReference type="SAM" id="Phobius"/>
    </source>
</evidence>
<evidence type="ECO:0000313" key="11">
    <source>
        <dbReference type="EMBL" id="MDG3586890.1"/>
    </source>
</evidence>
<proteinExistence type="predicted"/>
<dbReference type="Gene3D" id="3.30.450.20">
    <property type="entry name" value="PAS domain"/>
    <property type="match status" value="1"/>
</dbReference>
<protein>
    <recommendedName>
        <fullName evidence="2">histidine kinase</fullName>
        <ecNumber evidence="2">2.7.13.3</ecNumber>
    </recommendedName>
</protein>
<dbReference type="InterPro" id="IPR036890">
    <property type="entry name" value="HATPase_C_sf"/>
</dbReference>
<feature type="transmembrane region" description="Helical" evidence="8">
    <location>
        <begin position="72"/>
        <end position="92"/>
    </location>
</feature>
<dbReference type="EMBL" id="JAPMUA010000005">
    <property type="protein sequence ID" value="MDG3586890.1"/>
    <property type="molecule type" value="Genomic_DNA"/>
</dbReference>
<dbReference type="GO" id="GO:0016301">
    <property type="term" value="F:kinase activity"/>
    <property type="evidence" value="ECO:0007669"/>
    <property type="project" value="UniProtKB-KW"/>
</dbReference>
<feature type="transmembrane region" description="Helical" evidence="8">
    <location>
        <begin position="157"/>
        <end position="176"/>
    </location>
</feature>
<dbReference type="SUPFAM" id="SSF55874">
    <property type="entry name" value="ATPase domain of HSP90 chaperone/DNA topoisomerase II/histidine kinase"/>
    <property type="match status" value="1"/>
</dbReference>
<keyword evidence="8" id="KW-0812">Transmembrane</keyword>
<keyword evidence="5" id="KW-0547">Nucleotide-binding</keyword>
<dbReference type="InterPro" id="IPR003594">
    <property type="entry name" value="HATPase_dom"/>
</dbReference>
<evidence type="ECO:0000256" key="6">
    <source>
        <dbReference type="ARBA" id="ARBA00022777"/>
    </source>
</evidence>
<dbReference type="InterPro" id="IPR011495">
    <property type="entry name" value="Sig_transdc_His_kin_sub2_dim/P"/>
</dbReference>
<gene>
    <name evidence="11" type="ORF">OSR52_13530</name>
</gene>
<feature type="transmembrane region" description="Helical" evidence="8">
    <location>
        <begin position="47"/>
        <end position="65"/>
    </location>
</feature>
<reference evidence="11" key="1">
    <citation type="submission" date="2022-11" db="EMBL/GenBank/DDBJ databases">
        <title>High-quality draft genome sequence of Galbibacter sp. strain CMA-7.</title>
        <authorList>
            <person name="Wei L."/>
            <person name="Dong C."/>
            <person name="Shao Z."/>
        </authorList>
    </citation>
    <scope>NUCLEOTIDE SEQUENCE</scope>
    <source>
        <strain evidence="11">CMA-7</strain>
    </source>
</reference>
<evidence type="ECO:0000256" key="4">
    <source>
        <dbReference type="ARBA" id="ARBA00022679"/>
    </source>
</evidence>
<dbReference type="Proteomes" id="UP001153642">
    <property type="component" value="Unassembled WGS sequence"/>
</dbReference>
<sequence>MAQKYNSISSRLDEKMHLILHVNYFSSALMICIALVCYFILDIKYIVPQVLLGYSVLSLLNIFLLKYHKKLLVAYLISLNLGVIGSIIVTVVTGGINSPFIFTMPLIVFAGYISTRNYGQFHMYLILLFILLIYFRNEIHLNFPNVVPEKSKDDFSLMSVLFSLYLLGGIFGKVLLGNYNKLYQSKKEIEKKSNENEVLLKEIHHRVKNNLQTISSLLNMQARTTENEDTKKILTSSHNRVLSMAIVHEMLYARDDLSKIEYRNYVKQLVKFHIKSLNKEDKKINFKINISNIKYNIETAIPLGLLISEFITNSLKHAFVNKDEGTITVTIEKTDPEFYTLILSDNGIGYNTFVAENKTKSMGLKLIHNLTRQLRGNLEKIDKSQGVTYLIRFKEI</sequence>
<evidence type="ECO:0000256" key="3">
    <source>
        <dbReference type="ARBA" id="ARBA00022553"/>
    </source>
</evidence>
<keyword evidence="3" id="KW-0597">Phosphoprotein</keyword>
<keyword evidence="7" id="KW-0067">ATP-binding</keyword>
<feature type="domain" description="Signal transduction histidine kinase subgroup 2 dimerisation and phosphoacceptor" evidence="10">
    <location>
        <begin position="202"/>
        <end position="271"/>
    </location>
</feature>
<evidence type="ECO:0000256" key="5">
    <source>
        <dbReference type="ARBA" id="ARBA00022741"/>
    </source>
</evidence>
<keyword evidence="12" id="KW-1185">Reference proteome</keyword>
<dbReference type="RefSeq" id="WP_277900842.1">
    <property type="nucleotide sequence ID" value="NZ_JAPMUA010000005.1"/>
</dbReference>
<dbReference type="PANTHER" id="PTHR41523">
    <property type="entry name" value="TWO-COMPONENT SYSTEM SENSOR PROTEIN"/>
    <property type="match status" value="1"/>
</dbReference>
<organism evidence="11 12">
    <name type="scientific">Galbibacter pacificus</name>
    <dbReference type="NCBI Taxonomy" id="2996052"/>
    <lineage>
        <taxon>Bacteria</taxon>
        <taxon>Pseudomonadati</taxon>
        <taxon>Bacteroidota</taxon>
        <taxon>Flavobacteriia</taxon>
        <taxon>Flavobacteriales</taxon>
        <taxon>Flavobacteriaceae</taxon>
        <taxon>Galbibacter</taxon>
    </lineage>
</organism>
<dbReference type="EC" id="2.7.13.3" evidence="2"/>
<dbReference type="Pfam" id="PF02518">
    <property type="entry name" value="HATPase_c"/>
    <property type="match status" value="1"/>
</dbReference>
<feature type="domain" description="Histidine kinase/HSP90-like ATPase" evidence="9">
    <location>
        <begin position="301"/>
        <end position="391"/>
    </location>
</feature>
<feature type="transmembrane region" description="Helical" evidence="8">
    <location>
        <begin position="121"/>
        <end position="137"/>
    </location>
</feature>
<evidence type="ECO:0000313" key="12">
    <source>
        <dbReference type="Proteomes" id="UP001153642"/>
    </source>
</evidence>
<keyword evidence="6 11" id="KW-0418">Kinase</keyword>
<keyword evidence="8" id="KW-0472">Membrane</keyword>
<evidence type="ECO:0000256" key="7">
    <source>
        <dbReference type="ARBA" id="ARBA00022840"/>
    </source>
</evidence>
<feature type="transmembrane region" description="Helical" evidence="8">
    <location>
        <begin position="21"/>
        <end position="41"/>
    </location>
</feature>
<comment type="catalytic activity">
    <reaction evidence="1">
        <text>ATP + protein L-histidine = ADP + protein N-phospho-L-histidine.</text>
        <dbReference type="EC" id="2.7.13.3"/>
    </reaction>
</comment>
<name>A0ABT6FUE7_9FLAO</name>
<dbReference type="Gene3D" id="3.30.565.10">
    <property type="entry name" value="Histidine kinase-like ATPase, C-terminal domain"/>
    <property type="match status" value="1"/>
</dbReference>
<evidence type="ECO:0000259" key="10">
    <source>
        <dbReference type="Pfam" id="PF07568"/>
    </source>
</evidence>
<keyword evidence="8" id="KW-1133">Transmembrane helix</keyword>